<keyword evidence="13" id="KW-1185">Reference proteome</keyword>
<comment type="pathway">
    <text evidence="1">Cofactor biosynthesis; (R)-pantothenate biosynthesis; (R)-pantothenate from (R)-pantoate and beta-alanine: step 1/1.</text>
</comment>
<protein>
    <recommendedName>
        <fullName evidence="4">Pantoate--beta-alanine ligase</fullName>
        <ecNumber evidence="3">6.3.2.1</ecNumber>
    </recommendedName>
    <alternativeName>
        <fullName evidence="10">Pantoate-activating enzyme</fullName>
    </alternativeName>
    <alternativeName>
        <fullName evidence="9">Pantothenate synthetase</fullName>
    </alternativeName>
</protein>
<dbReference type="EC" id="6.3.2.1" evidence="3"/>
<dbReference type="InterPro" id="IPR042176">
    <property type="entry name" value="Pantoate_ligase_C"/>
</dbReference>
<dbReference type="NCBIfam" id="TIGR00018">
    <property type="entry name" value="panC"/>
    <property type="match status" value="1"/>
</dbReference>
<dbReference type="NCBIfam" id="TIGR00125">
    <property type="entry name" value="cyt_tran_rel"/>
    <property type="match status" value="1"/>
</dbReference>
<evidence type="ECO:0000256" key="2">
    <source>
        <dbReference type="ARBA" id="ARBA00009256"/>
    </source>
</evidence>
<evidence type="ECO:0000256" key="11">
    <source>
        <dbReference type="ARBA" id="ARBA00048258"/>
    </source>
</evidence>
<dbReference type="HAMAP" id="MF_00158">
    <property type="entry name" value="PanC"/>
    <property type="match status" value="1"/>
</dbReference>
<dbReference type="OrthoDB" id="2020436at2759"/>
<dbReference type="GeneID" id="59237843"/>
<dbReference type="CDD" id="cd00560">
    <property type="entry name" value="PanC"/>
    <property type="match status" value="1"/>
</dbReference>
<dbReference type="GO" id="GO:0004592">
    <property type="term" value="F:pantoate-beta-alanine ligase activity"/>
    <property type="evidence" value="ECO:0007669"/>
    <property type="project" value="UniProtKB-EC"/>
</dbReference>
<keyword evidence="7" id="KW-0547">Nucleotide-binding</keyword>
<evidence type="ECO:0000256" key="10">
    <source>
        <dbReference type="ARBA" id="ARBA00032806"/>
    </source>
</evidence>
<dbReference type="KEGG" id="zmk:HG535_0F05970"/>
<dbReference type="PANTHER" id="PTHR21299">
    <property type="entry name" value="CYTIDYLATE KINASE/PANTOATE-BETA-ALANINE LIGASE"/>
    <property type="match status" value="1"/>
</dbReference>
<keyword evidence="6" id="KW-0566">Pantothenate biosynthesis</keyword>
<dbReference type="InterPro" id="IPR004821">
    <property type="entry name" value="Cyt_trans-like"/>
</dbReference>
<dbReference type="EMBL" id="CP058609">
    <property type="protein sequence ID" value="QLG74085.1"/>
    <property type="molecule type" value="Genomic_DNA"/>
</dbReference>
<dbReference type="UniPathway" id="UPA00028">
    <property type="reaction ID" value="UER00005"/>
</dbReference>
<evidence type="ECO:0000256" key="3">
    <source>
        <dbReference type="ARBA" id="ARBA00012219"/>
    </source>
</evidence>
<keyword evidence="5" id="KW-0436">Ligase</keyword>
<evidence type="ECO:0000313" key="12">
    <source>
        <dbReference type="EMBL" id="QLG74085.1"/>
    </source>
</evidence>
<dbReference type="InterPro" id="IPR003721">
    <property type="entry name" value="Pantoate_ligase"/>
</dbReference>
<evidence type="ECO:0000256" key="8">
    <source>
        <dbReference type="ARBA" id="ARBA00022840"/>
    </source>
</evidence>
<evidence type="ECO:0000256" key="9">
    <source>
        <dbReference type="ARBA" id="ARBA00029902"/>
    </source>
</evidence>
<keyword evidence="8" id="KW-0067">ATP-binding</keyword>
<comment type="catalytic activity">
    <reaction evidence="11">
        <text>(R)-pantoate + beta-alanine + ATP = (R)-pantothenate + AMP + diphosphate + H(+)</text>
        <dbReference type="Rhea" id="RHEA:10912"/>
        <dbReference type="ChEBI" id="CHEBI:15378"/>
        <dbReference type="ChEBI" id="CHEBI:15980"/>
        <dbReference type="ChEBI" id="CHEBI:29032"/>
        <dbReference type="ChEBI" id="CHEBI:30616"/>
        <dbReference type="ChEBI" id="CHEBI:33019"/>
        <dbReference type="ChEBI" id="CHEBI:57966"/>
        <dbReference type="ChEBI" id="CHEBI:456215"/>
        <dbReference type="EC" id="6.3.2.1"/>
    </reaction>
</comment>
<gene>
    <name evidence="12" type="ORF">HG535_0F05970</name>
</gene>
<dbReference type="PANTHER" id="PTHR21299:SF1">
    <property type="entry name" value="PANTOATE--BETA-ALANINE LIGASE"/>
    <property type="match status" value="1"/>
</dbReference>
<name>A0A7H9B5V5_ZYGMR</name>
<organism evidence="12 13">
    <name type="scientific">Zygotorulaspora mrakii</name>
    <name type="common">Zygosaccharomyces mrakii</name>
    <dbReference type="NCBI Taxonomy" id="42260"/>
    <lineage>
        <taxon>Eukaryota</taxon>
        <taxon>Fungi</taxon>
        <taxon>Dikarya</taxon>
        <taxon>Ascomycota</taxon>
        <taxon>Saccharomycotina</taxon>
        <taxon>Saccharomycetes</taxon>
        <taxon>Saccharomycetales</taxon>
        <taxon>Saccharomycetaceae</taxon>
        <taxon>Zygotorulaspora</taxon>
    </lineage>
</organism>
<comment type="similarity">
    <text evidence="2">Belongs to the pantothenate synthetase family.</text>
</comment>
<evidence type="ECO:0000313" key="13">
    <source>
        <dbReference type="Proteomes" id="UP000509704"/>
    </source>
</evidence>
<evidence type="ECO:0000256" key="7">
    <source>
        <dbReference type="ARBA" id="ARBA00022741"/>
    </source>
</evidence>
<dbReference type="Pfam" id="PF02569">
    <property type="entry name" value="Pantoate_ligase"/>
    <property type="match status" value="1"/>
</dbReference>
<sequence length="384" mass="43552">MQFHALAHELRAPKHYLYSATGPTPTSAFFSLFGSWKMRQTNKKMLKKHRLPPSRNRSKLVIASFELRRCTRSQFDRMGLQIFRTVQEVTQWRTGAVGDRRKISIGFVPTMGCLHAGHASLIKQCRESNDYVVVSIFVNPSQFAPTEDLDKYPRTLANDIDLLKELNVDVLFQPSPHEMYPQGIPLHVSEQRGPFVTVLGVSEMLEGSTRPNFFRGVATVVTKLLNIVMPDVAYFGQKDIQQFIVLNVMVQELFVNTKLVMMPICRDSSGLALSSRNKYLCQDSLKVASSIYAGLSAATTLIKEQECVVERETILTKIGHIWEPYVQSGDFEIDYISIADIKSLAEKREIKPQEDGLTVISCAVYVRDRKHPETQVRLIDNIIL</sequence>
<evidence type="ECO:0000256" key="4">
    <source>
        <dbReference type="ARBA" id="ARBA00015647"/>
    </source>
</evidence>
<dbReference type="AlphaFoldDB" id="A0A7H9B5V5"/>
<evidence type="ECO:0000256" key="5">
    <source>
        <dbReference type="ARBA" id="ARBA00022598"/>
    </source>
</evidence>
<evidence type="ECO:0000256" key="6">
    <source>
        <dbReference type="ARBA" id="ARBA00022655"/>
    </source>
</evidence>
<dbReference type="Gene3D" id="3.40.50.620">
    <property type="entry name" value="HUPs"/>
    <property type="match status" value="1"/>
</dbReference>
<dbReference type="RefSeq" id="XP_037145810.1">
    <property type="nucleotide sequence ID" value="XM_037289915.1"/>
</dbReference>
<dbReference type="GO" id="GO:0015940">
    <property type="term" value="P:pantothenate biosynthetic process"/>
    <property type="evidence" value="ECO:0007669"/>
    <property type="project" value="UniProtKB-UniPathway"/>
</dbReference>
<dbReference type="InterPro" id="IPR014729">
    <property type="entry name" value="Rossmann-like_a/b/a_fold"/>
</dbReference>
<evidence type="ECO:0000256" key="1">
    <source>
        <dbReference type="ARBA" id="ARBA00004990"/>
    </source>
</evidence>
<accession>A0A7H9B5V5</accession>
<dbReference type="SUPFAM" id="SSF52374">
    <property type="entry name" value="Nucleotidylyl transferase"/>
    <property type="match status" value="1"/>
</dbReference>
<dbReference type="Proteomes" id="UP000509704">
    <property type="component" value="Chromosome 6"/>
</dbReference>
<dbReference type="Gene3D" id="3.30.1300.10">
    <property type="entry name" value="Pantoate-beta-alanine ligase, C-terminal domain"/>
    <property type="match status" value="1"/>
</dbReference>
<dbReference type="GO" id="GO:0005524">
    <property type="term" value="F:ATP binding"/>
    <property type="evidence" value="ECO:0007669"/>
    <property type="project" value="UniProtKB-KW"/>
</dbReference>
<proteinExistence type="inferred from homology"/>
<dbReference type="FunFam" id="3.40.50.620:FF:000013">
    <property type="entry name" value="Pantothenate synthetase"/>
    <property type="match status" value="1"/>
</dbReference>
<reference evidence="12 13" key="1">
    <citation type="submission" date="2020-07" db="EMBL/GenBank/DDBJ databases">
        <title>The yeast mating-type switching endonuclease HO is a domesticated member of an unorthodox homing genetic element family.</title>
        <authorList>
            <person name="Coughlan A.Y."/>
            <person name="Lombardi L."/>
            <person name="Braun-Galleani S."/>
            <person name="Martos A.R."/>
            <person name="Galeote V."/>
            <person name="Bigey F."/>
            <person name="Dequin S."/>
            <person name="Byrne K.P."/>
            <person name="Wolfe K.H."/>
        </authorList>
    </citation>
    <scope>NUCLEOTIDE SEQUENCE [LARGE SCALE GENOMIC DNA]</scope>
    <source>
        <strain evidence="12 13">NRRL Y-6702</strain>
    </source>
</reference>